<dbReference type="EMBL" id="CP066065">
    <property type="protein sequence ID" value="QQC44206.1"/>
    <property type="molecule type" value="Genomic_DNA"/>
</dbReference>
<accession>A0AAP9YC55</accession>
<organism evidence="1 2">
    <name type="scientific">Schaalia meyeri</name>
    <dbReference type="NCBI Taxonomy" id="52773"/>
    <lineage>
        <taxon>Bacteria</taxon>
        <taxon>Bacillati</taxon>
        <taxon>Actinomycetota</taxon>
        <taxon>Actinomycetes</taxon>
        <taxon>Actinomycetales</taxon>
        <taxon>Actinomycetaceae</taxon>
        <taxon>Schaalia</taxon>
    </lineage>
</organism>
<proteinExistence type="predicted"/>
<name>A0AAP9YC55_9ACTO</name>
<reference evidence="1 2" key="1">
    <citation type="submission" date="2020-12" db="EMBL/GenBank/DDBJ databases">
        <title>FDA dAtabase for Regulatory Grade micrObial Sequences (FDA-ARGOS): Supporting development and validation of Infectious Disease Dx tests.</title>
        <authorList>
            <person name="Sproer C."/>
            <person name="Gronow S."/>
            <person name="Severitt S."/>
            <person name="Schroder I."/>
            <person name="Tallon L."/>
            <person name="Sadzewicz L."/>
            <person name="Zhao X."/>
            <person name="Boylan J."/>
            <person name="Ott S."/>
            <person name="Bowen H."/>
            <person name="Vavikolanu K."/>
            <person name="Mehta A."/>
            <person name="Aluvathingal J."/>
            <person name="Nadendla S."/>
            <person name="Lowell S."/>
            <person name="Myers T."/>
            <person name="Yan Y."/>
            <person name="Sichtig H."/>
        </authorList>
    </citation>
    <scope>NUCLEOTIDE SEQUENCE [LARGE SCALE GENOMIC DNA]</scope>
    <source>
        <strain evidence="1 2">FDAARGOS_985</strain>
    </source>
</reference>
<gene>
    <name evidence="1" type="ORF">I6H42_01965</name>
</gene>
<evidence type="ECO:0000313" key="2">
    <source>
        <dbReference type="Proteomes" id="UP000595220"/>
    </source>
</evidence>
<protein>
    <submittedName>
        <fullName evidence="1">FMN-dependent dehydrogenase</fullName>
    </submittedName>
</protein>
<sequence>MPSYRTVMTVTTLKPGRNPEEVERAARRVIRLESWDITIAAGQPRVTARFAAAGEAEARTAHERITGAVRAVADVPRSRLAAVVAGRSHYLTP</sequence>
<keyword evidence="2" id="KW-1185">Reference proteome</keyword>
<dbReference type="KEGG" id="amy:ADJ76_04475"/>
<dbReference type="Proteomes" id="UP000595220">
    <property type="component" value="Chromosome"/>
</dbReference>
<dbReference type="RefSeq" id="WP_050694969.1">
    <property type="nucleotide sequence ID" value="NZ_CP012072.1"/>
</dbReference>
<evidence type="ECO:0000313" key="1">
    <source>
        <dbReference type="EMBL" id="QQC44206.1"/>
    </source>
</evidence>
<dbReference type="AlphaFoldDB" id="A0AAP9YC55"/>